<evidence type="ECO:0000313" key="14">
    <source>
        <dbReference type="Proteomes" id="UP001497482"/>
    </source>
</evidence>
<keyword evidence="4 10" id="KW-0863">Zinc-finger</keyword>
<dbReference type="SUPFAM" id="SSF57667">
    <property type="entry name" value="beta-beta-alpha zinc fingers"/>
    <property type="match status" value="4"/>
</dbReference>
<evidence type="ECO:0000256" key="10">
    <source>
        <dbReference type="PROSITE-ProRule" id="PRU00042"/>
    </source>
</evidence>
<dbReference type="PROSITE" id="PS00028">
    <property type="entry name" value="ZINC_FINGER_C2H2_1"/>
    <property type="match status" value="6"/>
</dbReference>
<dbReference type="PROSITE" id="PS50157">
    <property type="entry name" value="ZINC_FINGER_C2H2_2"/>
    <property type="match status" value="6"/>
</dbReference>
<keyword evidence="9" id="KW-0539">Nucleus</keyword>
<keyword evidence="2" id="KW-0479">Metal-binding</keyword>
<keyword evidence="5" id="KW-0862">Zinc</keyword>
<dbReference type="FunFam" id="3.30.160.60:FF:000325">
    <property type="entry name" value="ZFP90 zinc finger protein"/>
    <property type="match status" value="1"/>
</dbReference>
<evidence type="ECO:0000256" key="9">
    <source>
        <dbReference type="ARBA" id="ARBA00023242"/>
    </source>
</evidence>
<sequence>MLRALLPVIVSAGVRVPICRRDGCGGGAHCIGGGAYNFITVELDTQPVEYVVKWAEAGSKFTIACLKAEPELSDSHKRDDGQSELPEGLRVDQSEVDSFLAPYEEVYVDPCDPCDPCDPSEVTHSVEVRTDWDSGSEDDSQIGEVVLENVQPDSDQDLDLDLDQDPDQDQDQDWEERQHRCAYCGKVYSHASSLYRHQQSHTGQSRAKRALPESRSHTCPHCGLSFKGSRMLGSHLRLHGKRRIHPCNICGKEFNHSSSLSRHRLIHKKNKMAAMSPAHSKMAAMSPAHSKMAPMSPAHSNMAALHPVKKRRGKRAPAPAVAPPLQKLYACPQCDMSFKTSTQLNKHQVTHVKALLGPLGAESQSDLKIRLKLCSGDKPNVYALCEKRRRGLLTSDPSDPSDPSSSSEDEPAPRGRRHGCSQCGKRFGHASGLTRHLQTHMKLSPAHRRSGKTYSCGTCGKTFLHSSSFSRHKRAHREREEREGGGGEEGAPIESESE</sequence>
<feature type="region of interest" description="Disordered" evidence="11">
    <location>
        <begin position="195"/>
        <end position="216"/>
    </location>
</feature>
<evidence type="ECO:0000256" key="5">
    <source>
        <dbReference type="ARBA" id="ARBA00022833"/>
    </source>
</evidence>
<evidence type="ECO:0000256" key="2">
    <source>
        <dbReference type="ARBA" id="ARBA00022723"/>
    </source>
</evidence>
<dbReference type="Proteomes" id="UP001497482">
    <property type="component" value="Chromosome 13"/>
</dbReference>
<dbReference type="PANTHER" id="PTHR24381:SF445">
    <property type="entry name" value="GASTRULA ZINC FINGER PROTEIN XLCGF28.1-LIKE-RELATED"/>
    <property type="match status" value="1"/>
</dbReference>
<organism evidence="13 14">
    <name type="scientific">Knipowitschia caucasica</name>
    <name type="common">Caucasian dwarf goby</name>
    <name type="synonym">Pomatoschistus caucasicus</name>
    <dbReference type="NCBI Taxonomy" id="637954"/>
    <lineage>
        <taxon>Eukaryota</taxon>
        <taxon>Metazoa</taxon>
        <taxon>Chordata</taxon>
        <taxon>Craniata</taxon>
        <taxon>Vertebrata</taxon>
        <taxon>Euteleostomi</taxon>
        <taxon>Actinopterygii</taxon>
        <taxon>Neopterygii</taxon>
        <taxon>Teleostei</taxon>
        <taxon>Neoteleostei</taxon>
        <taxon>Acanthomorphata</taxon>
        <taxon>Gobiaria</taxon>
        <taxon>Gobiiformes</taxon>
        <taxon>Gobioidei</taxon>
        <taxon>Gobiidae</taxon>
        <taxon>Gobiinae</taxon>
        <taxon>Knipowitschia</taxon>
    </lineage>
</organism>
<dbReference type="PANTHER" id="PTHR24381">
    <property type="entry name" value="ZINC FINGER PROTEIN"/>
    <property type="match status" value="1"/>
</dbReference>
<evidence type="ECO:0000256" key="7">
    <source>
        <dbReference type="ARBA" id="ARBA00023125"/>
    </source>
</evidence>
<feature type="region of interest" description="Disordered" evidence="11">
    <location>
        <begin position="392"/>
        <end position="423"/>
    </location>
</feature>
<evidence type="ECO:0000256" key="1">
    <source>
        <dbReference type="ARBA" id="ARBA00004123"/>
    </source>
</evidence>
<keyword evidence="6" id="KW-0805">Transcription regulation</keyword>
<dbReference type="SMART" id="SM00355">
    <property type="entry name" value="ZnF_C2H2"/>
    <property type="match status" value="6"/>
</dbReference>
<dbReference type="GO" id="GO:0000977">
    <property type="term" value="F:RNA polymerase II transcription regulatory region sequence-specific DNA binding"/>
    <property type="evidence" value="ECO:0007669"/>
    <property type="project" value="TreeGrafter"/>
</dbReference>
<dbReference type="FunFam" id="3.30.160.60:FF:000446">
    <property type="entry name" value="Zinc finger protein"/>
    <property type="match status" value="1"/>
</dbReference>
<keyword evidence="8" id="KW-0804">Transcription</keyword>
<dbReference type="GO" id="GO:0008270">
    <property type="term" value="F:zinc ion binding"/>
    <property type="evidence" value="ECO:0007669"/>
    <property type="project" value="UniProtKB-KW"/>
</dbReference>
<evidence type="ECO:0000256" key="4">
    <source>
        <dbReference type="ARBA" id="ARBA00022771"/>
    </source>
</evidence>
<reference evidence="13 14" key="1">
    <citation type="submission" date="2024-04" db="EMBL/GenBank/DDBJ databases">
        <authorList>
            <person name="Waldvogel A.-M."/>
            <person name="Schoenle A."/>
        </authorList>
    </citation>
    <scope>NUCLEOTIDE SEQUENCE [LARGE SCALE GENOMIC DNA]</scope>
</reference>
<feature type="compositionally biased region" description="Low complexity" evidence="11">
    <location>
        <begin position="395"/>
        <end position="406"/>
    </location>
</feature>
<dbReference type="GO" id="GO:0000981">
    <property type="term" value="F:DNA-binding transcription factor activity, RNA polymerase II-specific"/>
    <property type="evidence" value="ECO:0007669"/>
    <property type="project" value="TreeGrafter"/>
</dbReference>
<proteinExistence type="predicted"/>
<feature type="compositionally biased region" description="Acidic residues" evidence="11">
    <location>
        <begin position="154"/>
        <end position="174"/>
    </location>
</feature>
<protein>
    <recommendedName>
        <fullName evidence="12">C2H2-type domain-containing protein</fullName>
    </recommendedName>
</protein>
<gene>
    <name evidence="13" type="ORF">KC01_LOCUS9605</name>
</gene>
<evidence type="ECO:0000259" key="12">
    <source>
        <dbReference type="PROSITE" id="PS50157"/>
    </source>
</evidence>
<keyword evidence="14" id="KW-1185">Reference proteome</keyword>
<feature type="domain" description="C2H2-type" evidence="12">
    <location>
        <begin position="329"/>
        <end position="351"/>
    </location>
</feature>
<dbReference type="AlphaFoldDB" id="A0AAV2JT41"/>
<feature type="domain" description="C2H2-type" evidence="12">
    <location>
        <begin position="454"/>
        <end position="481"/>
    </location>
</feature>
<feature type="domain" description="C2H2-type" evidence="12">
    <location>
        <begin position="217"/>
        <end position="244"/>
    </location>
</feature>
<feature type="region of interest" description="Disordered" evidence="11">
    <location>
        <begin position="459"/>
        <end position="498"/>
    </location>
</feature>
<evidence type="ECO:0000256" key="6">
    <source>
        <dbReference type="ARBA" id="ARBA00023015"/>
    </source>
</evidence>
<comment type="subcellular location">
    <subcellularLocation>
        <location evidence="1">Nucleus</location>
    </subcellularLocation>
</comment>
<dbReference type="Pfam" id="PF00096">
    <property type="entry name" value="zf-C2H2"/>
    <property type="match status" value="5"/>
</dbReference>
<feature type="domain" description="C2H2-type" evidence="12">
    <location>
        <begin position="418"/>
        <end position="445"/>
    </location>
</feature>
<feature type="region of interest" description="Disordered" evidence="11">
    <location>
        <begin position="151"/>
        <end position="175"/>
    </location>
</feature>
<dbReference type="EMBL" id="OZ035835">
    <property type="protein sequence ID" value="CAL1578469.1"/>
    <property type="molecule type" value="Genomic_DNA"/>
</dbReference>
<dbReference type="GO" id="GO:0005634">
    <property type="term" value="C:nucleus"/>
    <property type="evidence" value="ECO:0007669"/>
    <property type="project" value="UniProtKB-SubCell"/>
</dbReference>
<accession>A0AAV2JT41</accession>
<evidence type="ECO:0000256" key="8">
    <source>
        <dbReference type="ARBA" id="ARBA00023163"/>
    </source>
</evidence>
<dbReference type="InterPro" id="IPR013087">
    <property type="entry name" value="Znf_C2H2_type"/>
</dbReference>
<dbReference type="InterPro" id="IPR036236">
    <property type="entry name" value="Znf_C2H2_sf"/>
</dbReference>
<feature type="region of interest" description="Disordered" evidence="11">
    <location>
        <begin position="72"/>
        <end position="91"/>
    </location>
</feature>
<dbReference type="Gene3D" id="3.30.160.60">
    <property type="entry name" value="Classic Zinc Finger"/>
    <property type="match status" value="5"/>
</dbReference>
<evidence type="ECO:0000313" key="13">
    <source>
        <dbReference type="EMBL" id="CAL1578469.1"/>
    </source>
</evidence>
<name>A0AAV2JT41_KNICA</name>
<feature type="domain" description="C2H2-type" evidence="12">
    <location>
        <begin position="245"/>
        <end position="272"/>
    </location>
</feature>
<dbReference type="FunFam" id="3.30.160.60:FF:000100">
    <property type="entry name" value="Zinc finger 45-like"/>
    <property type="match status" value="1"/>
</dbReference>
<feature type="compositionally biased region" description="Polar residues" evidence="11">
    <location>
        <begin position="195"/>
        <end position="205"/>
    </location>
</feature>
<evidence type="ECO:0000256" key="11">
    <source>
        <dbReference type="SAM" id="MobiDB-lite"/>
    </source>
</evidence>
<keyword evidence="3" id="KW-0677">Repeat</keyword>
<evidence type="ECO:0000256" key="3">
    <source>
        <dbReference type="ARBA" id="ARBA00022737"/>
    </source>
</evidence>
<feature type="domain" description="C2H2-type" evidence="12">
    <location>
        <begin position="179"/>
        <end position="206"/>
    </location>
</feature>
<keyword evidence="7" id="KW-0238">DNA-binding</keyword>